<feature type="domain" description="VOC" evidence="1">
    <location>
        <begin position="20"/>
        <end position="150"/>
    </location>
</feature>
<dbReference type="Gene3D" id="3.10.180.10">
    <property type="entry name" value="2,3-Dihydroxybiphenyl 1,2-Dioxygenase, domain 1"/>
    <property type="match status" value="1"/>
</dbReference>
<dbReference type="Pfam" id="PF00903">
    <property type="entry name" value="Glyoxalase"/>
    <property type="match status" value="1"/>
</dbReference>
<dbReference type="InterPro" id="IPR029068">
    <property type="entry name" value="Glyas_Bleomycin-R_OHBP_Dase"/>
</dbReference>
<dbReference type="SUPFAM" id="SSF54593">
    <property type="entry name" value="Glyoxalase/Bleomycin resistance protein/Dihydroxybiphenyl dioxygenase"/>
    <property type="match status" value="1"/>
</dbReference>
<accession>A0A6A7ZNP7</accession>
<reference evidence="2" key="1">
    <citation type="journal article" date="2013" name="Genome Biol.">
        <title>Comparative genomics of the core and accessory genomes of 48 Sinorhizobium strains comprising five genospecies.</title>
        <authorList>
            <person name="Sugawara M."/>
            <person name="Epstein B."/>
            <person name="Badgley B.D."/>
            <person name="Unno T."/>
            <person name="Xu L."/>
            <person name="Reese J."/>
            <person name="Gyaneshwar P."/>
            <person name="Denny R."/>
            <person name="Mudge J."/>
            <person name="Bharti A.K."/>
            <person name="Farmer A.D."/>
            <person name="May G.D."/>
            <person name="Woodward J.E."/>
            <person name="Medigue C."/>
            <person name="Vallenet D."/>
            <person name="Lajus A."/>
            <person name="Rouy Z."/>
            <person name="Martinez-Vaz B."/>
            <person name="Tiffin P."/>
            <person name="Young N.D."/>
            <person name="Sadowsky M.J."/>
        </authorList>
    </citation>
    <scope>NUCLEOTIDE SEQUENCE</scope>
    <source>
        <strain evidence="2">M30</strain>
    </source>
</reference>
<dbReference type="InterPro" id="IPR004360">
    <property type="entry name" value="Glyas_Fos-R_dOase_dom"/>
</dbReference>
<name>A0A6A7ZNP7_RHIML</name>
<proteinExistence type="predicted"/>
<gene>
    <name evidence="2" type="ORF">GHK45_05550</name>
</gene>
<organism evidence="2">
    <name type="scientific">Rhizobium meliloti</name>
    <name type="common">Ensifer meliloti</name>
    <name type="synonym">Sinorhizobium meliloti</name>
    <dbReference type="NCBI Taxonomy" id="382"/>
    <lineage>
        <taxon>Bacteria</taxon>
        <taxon>Pseudomonadati</taxon>
        <taxon>Pseudomonadota</taxon>
        <taxon>Alphaproteobacteria</taxon>
        <taxon>Hyphomicrobiales</taxon>
        <taxon>Rhizobiaceae</taxon>
        <taxon>Sinorhizobium/Ensifer group</taxon>
        <taxon>Sinorhizobium</taxon>
    </lineage>
</organism>
<evidence type="ECO:0000259" key="1">
    <source>
        <dbReference type="PROSITE" id="PS51819"/>
    </source>
</evidence>
<dbReference type="InterPro" id="IPR037523">
    <property type="entry name" value="VOC_core"/>
</dbReference>
<dbReference type="AlphaFoldDB" id="A0A6A7ZNP7"/>
<protein>
    <submittedName>
        <fullName evidence="2">Glyoxalase</fullName>
    </submittedName>
</protein>
<evidence type="ECO:0000313" key="2">
    <source>
        <dbReference type="EMBL" id="MQW03292.1"/>
    </source>
</evidence>
<dbReference type="PROSITE" id="PS51819">
    <property type="entry name" value="VOC"/>
    <property type="match status" value="1"/>
</dbReference>
<sequence length="216" mass="23782">MNQTVIEKEVAPHPRLADMKLEVIVIPVSDVDRAKRFYGDLGWRLDADFVVGDEFRGVQFTPPGSPSSIHFGKGVTAAMPGTARGMYLVVSDIEAARAELLARGVEVGEVFHRAGPGKPPVTGPDPERRSYFTYATFSDPDGNEWLLQEVTTRFPGRLDSNTVSFTSESDLASTFRRASAAHGEHEARMGGERDENWPDWYAAYIVAEQTGKPLPL</sequence>
<comment type="caution">
    <text evidence="2">The sequence shown here is derived from an EMBL/GenBank/DDBJ whole genome shotgun (WGS) entry which is preliminary data.</text>
</comment>
<dbReference type="EMBL" id="WISP01000049">
    <property type="protein sequence ID" value="MQW03292.1"/>
    <property type="molecule type" value="Genomic_DNA"/>
</dbReference>
<dbReference type="RefSeq" id="WP_050578670.1">
    <property type="nucleotide sequence ID" value="NZ_CP019585.1"/>
</dbReference>